<comment type="caution">
    <text evidence="9">The sequence shown here is derived from an EMBL/GenBank/DDBJ whole genome shotgun (WGS) entry which is preliminary data.</text>
</comment>
<evidence type="ECO:0000313" key="10">
    <source>
        <dbReference type="Proteomes" id="UP000448867"/>
    </source>
</evidence>
<comment type="subcellular location">
    <subcellularLocation>
        <location evidence="1">Cell membrane</location>
        <topology evidence="1">Multi-pass membrane protein</topology>
    </subcellularLocation>
</comment>
<feature type="transmembrane region" description="Helical" evidence="8">
    <location>
        <begin position="7"/>
        <end position="28"/>
    </location>
</feature>
<keyword evidence="3" id="KW-0813">Transport</keyword>
<dbReference type="GO" id="GO:0015104">
    <property type="term" value="F:antimonite transmembrane transporter activity"/>
    <property type="evidence" value="ECO:0007669"/>
    <property type="project" value="TreeGrafter"/>
</dbReference>
<evidence type="ECO:0000313" key="9">
    <source>
        <dbReference type="EMBL" id="MRX73950.1"/>
    </source>
</evidence>
<feature type="transmembrane region" description="Helical" evidence="8">
    <location>
        <begin position="126"/>
        <end position="146"/>
    </location>
</feature>
<dbReference type="GO" id="GO:0005886">
    <property type="term" value="C:plasma membrane"/>
    <property type="evidence" value="ECO:0007669"/>
    <property type="project" value="UniProtKB-SubCell"/>
</dbReference>
<dbReference type="PANTHER" id="PTHR43057:SF1">
    <property type="entry name" value="ARSENICAL-RESISTANCE PROTEIN 3"/>
    <property type="match status" value="1"/>
</dbReference>
<protein>
    <submittedName>
        <fullName evidence="9">Arsenic resistance protein</fullName>
    </submittedName>
</protein>
<dbReference type="InterPro" id="IPR038770">
    <property type="entry name" value="Na+/solute_symporter_sf"/>
</dbReference>
<feature type="transmembrane region" description="Helical" evidence="8">
    <location>
        <begin position="193"/>
        <end position="212"/>
    </location>
</feature>
<name>A0A7X2J238_9BACI</name>
<keyword evidence="5 8" id="KW-0812">Transmembrane</keyword>
<evidence type="ECO:0000256" key="1">
    <source>
        <dbReference type="ARBA" id="ARBA00004651"/>
    </source>
</evidence>
<evidence type="ECO:0000256" key="6">
    <source>
        <dbReference type="ARBA" id="ARBA00022989"/>
    </source>
</evidence>
<keyword evidence="6 8" id="KW-1133">Transmembrane helix</keyword>
<dbReference type="Gene3D" id="1.20.1530.20">
    <property type="match status" value="1"/>
</dbReference>
<evidence type="ECO:0000256" key="4">
    <source>
        <dbReference type="ARBA" id="ARBA00022475"/>
    </source>
</evidence>
<sequence>MNILEKLYTLIIFVAVIAGLAAGQFAALGRAAEYSILPLMVCMLYFTFLHIPLSEIGHSFKNAAFTMTSLVLNFVWTPFFAWVLGALFFSDQPALYIGFFLLMVTPCTDWYLIFTGIAKGNVALSAAILPLNLVLQVLLLPVYLLIFGGGTGMVEVMAVLEGTVLILLLPLAAAALTRYFFKRSSRSQERFFSKLNGMPILFLSLAIFAMFAAQGEMLLNNVHLILMMLPPIALFFLSNFFIGQTAGRIFGFSNRETASLSLTIMARNSPVALALALAAFPDQPLIPLVLVIGPLLELPILAAASSVMVYKNKHRSF</sequence>
<evidence type="ECO:0000256" key="2">
    <source>
        <dbReference type="ARBA" id="ARBA00010110"/>
    </source>
</evidence>
<dbReference type="EMBL" id="WKKI01000052">
    <property type="protein sequence ID" value="MRX73950.1"/>
    <property type="molecule type" value="Genomic_DNA"/>
</dbReference>
<keyword evidence="7 8" id="KW-0472">Membrane</keyword>
<dbReference type="InterPro" id="IPR004706">
    <property type="entry name" value="Arsenical-R_Acr3"/>
</dbReference>
<dbReference type="GO" id="GO:0015105">
    <property type="term" value="F:arsenite transmembrane transporter activity"/>
    <property type="evidence" value="ECO:0007669"/>
    <property type="project" value="TreeGrafter"/>
</dbReference>
<dbReference type="OrthoDB" id="3254016at2"/>
<reference evidence="9 10" key="1">
    <citation type="submission" date="2019-11" db="EMBL/GenBank/DDBJ databases">
        <title>Bacillus lacus genome.</title>
        <authorList>
            <person name="Allen C.J."/>
            <person name="Newman J.D."/>
        </authorList>
    </citation>
    <scope>NUCLEOTIDE SEQUENCE [LARGE SCALE GENOMIC DNA]</scope>
    <source>
        <strain evidence="9 10">KCTC 33946</strain>
    </source>
</reference>
<comment type="similarity">
    <text evidence="2">Belongs to the arsenical resistance-3 (ACR3) (TC 2.A.59) family.</text>
</comment>
<dbReference type="PANTHER" id="PTHR43057">
    <property type="entry name" value="ARSENITE EFFLUX TRANSPORTER"/>
    <property type="match status" value="1"/>
</dbReference>
<dbReference type="AlphaFoldDB" id="A0A7X2J238"/>
<evidence type="ECO:0000256" key="3">
    <source>
        <dbReference type="ARBA" id="ARBA00022448"/>
    </source>
</evidence>
<accession>A0A7X2J238</accession>
<dbReference type="Pfam" id="PF01758">
    <property type="entry name" value="SBF"/>
    <property type="match status" value="1"/>
</dbReference>
<evidence type="ECO:0000256" key="7">
    <source>
        <dbReference type="ARBA" id="ARBA00023136"/>
    </source>
</evidence>
<keyword evidence="10" id="KW-1185">Reference proteome</keyword>
<feature type="transmembrane region" description="Helical" evidence="8">
    <location>
        <begin position="158"/>
        <end position="181"/>
    </location>
</feature>
<evidence type="ECO:0000256" key="5">
    <source>
        <dbReference type="ARBA" id="ARBA00022692"/>
    </source>
</evidence>
<feature type="transmembrane region" description="Helical" evidence="8">
    <location>
        <begin position="224"/>
        <end position="242"/>
    </location>
</feature>
<feature type="transmembrane region" description="Helical" evidence="8">
    <location>
        <begin position="95"/>
        <end position="114"/>
    </location>
</feature>
<feature type="transmembrane region" description="Helical" evidence="8">
    <location>
        <begin position="286"/>
        <end position="310"/>
    </location>
</feature>
<feature type="transmembrane region" description="Helical" evidence="8">
    <location>
        <begin position="65"/>
        <end position="89"/>
    </location>
</feature>
<organism evidence="9 10">
    <name type="scientific">Metabacillus lacus</name>
    <dbReference type="NCBI Taxonomy" id="1983721"/>
    <lineage>
        <taxon>Bacteria</taxon>
        <taxon>Bacillati</taxon>
        <taxon>Bacillota</taxon>
        <taxon>Bacilli</taxon>
        <taxon>Bacillales</taxon>
        <taxon>Bacillaceae</taxon>
        <taxon>Metabacillus</taxon>
    </lineage>
</organism>
<evidence type="ECO:0000256" key="8">
    <source>
        <dbReference type="SAM" id="Phobius"/>
    </source>
</evidence>
<feature type="transmembrane region" description="Helical" evidence="8">
    <location>
        <begin position="262"/>
        <end position="280"/>
    </location>
</feature>
<dbReference type="InterPro" id="IPR002657">
    <property type="entry name" value="BilAc:Na_symport/Acr3"/>
</dbReference>
<dbReference type="GO" id="GO:0015297">
    <property type="term" value="F:antiporter activity"/>
    <property type="evidence" value="ECO:0007669"/>
    <property type="project" value="InterPro"/>
</dbReference>
<gene>
    <name evidence="9" type="ORF">GJU40_17605</name>
</gene>
<dbReference type="RefSeq" id="WP_154309404.1">
    <property type="nucleotide sequence ID" value="NZ_WKKI01000052.1"/>
</dbReference>
<feature type="transmembrane region" description="Helical" evidence="8">
    <location>
        <begin position="34"/>
        <end position="53"/>
    </location>
</feature>
<keyword evidence="4" id="KW-1003">Cell membrane</keyword>
<dbReference type="Proteomes" id="UP000448867">
    <property type="component" value="Unassembled WGS sequence"/>
</dbReference>
<proteinExistence type="inferred from homology"/>